<gene>
    <name evidence="1" type="ORF">MLD38_020064</name>
</gene>
<accession>A0ACB9QC28</accession>
<organism evidence="1 2">
    <name type="scientific">Melastoma candidum</name>
    <dbReference type="NCBI Taxonomy" id="119954"/>
    <lineage>
        <taxon>Eukaryota</taxon>
        <taxon>Viridiplantae</taxon>
        <taxon>Streptophyta</taxon>
        <taxon>Embryophyta</taxon>
        <taxon>Tracheophyta</taxon>
        <taxon>Spermatophyta</taxon>
        <taxon>Magnoliopsida</taxon>
        <taxon>eudicotyledons</taxon>
        <taxon>Gunneridae</taxon>
        <taxon>Pentapetalae</taxon>
        <taxon>rosids</taxon>
        <taxon>malvids</taxon>
        <taxon>Myrtales</taxon>
        <taxon>Melastomataceae</taxon>
        <taxon>Melastomatoideae</taxon>
        <taxon>Melastomateae</taxon>
        <taxon>Melastoma</taxon>
    </lineage>
</organism>
<keyword evidence="2" id="KW-1185">Reference proteome</keyword>
<protein>
    <submittedName>
        <fullName evidence="1">Uncharacterized protein</fullName>
    </submittedName>
</protein>
<name>A0ACB9QC28_9MYRT</name>
<dbReference type="Proteomes" id="UP001057402">
    <property type="component" value="Chromosome 6"/>
</dbReference>
<sequence>MAAKVYASPKHVLICLVEKSIEFETVQVDLLKGKNRSTEFLKLQPFGELPVVQDGDFTLFESRAIIRYYAEKYKHQGTELLGKNIEERGLIVQWIEVIFHPLLGLPQNEKAIAESEAKLIKVLDVYEERLSRSRYLAGEEFSLADLSHIPFTHLLVTKVGKEQLIRERKHVSAWWDAISSRPSWRKVSQL</sequence>
<evidence type="ECO:0000313" key="2">
    <source>
        <dbReference type="Proteomes" id="UP001057402"/>
    </source>
</evidence>
<proteinExistence type="predicted"/>
<dbReference type="EMBL" id="CM042885">
    <property type="protein sequence ID" value="KAI4363901.1"/>
    <property type="molecule type" value="Genomic_DNA"/>
</dbReference>
<evidence type="ECO:0000313" key="1">
    <source>
        <dbReference type="EMBL" id="KAI4363901.1"/>
    </source>
</evidence>
<reference evidence="2" key="1">
    <citation type="journal article" date="2023" name="Front. Plant Sci.">
        <title>Chromosomal-level genome assembly of Melastoma candidum provides insights into trichome evolution.</title>
        <authorList>
            <person name="Zhong Y."/>
            <person name="Wu W."/>
            <person name="Sun C."/>
            <person name="Zou P."/>
            <person name="Liu Y."/>
            <person name="Dai S."/>
            <person name="Zhou R."/>
        </authorList>
    </citation>
    <scope>NUCLEOTIDE SEQUENCE [LARGE SCALE GENOMIC DNA]</scope>
</reference>
<comment type="caution">
    <text evidence="1">The sequence shown here is derived from an EMBL/GenBank/DDBJ whole genome shotgun (WGS) entry which is preliminary data.</text>
</comment>